<dbReference type="InterPro" id="IPR038716">
    <property type="entry name" value="P1/P2_N_sf"/>
</dbReference>
<gene>
    <name evidence="5" type="ORF">RFI_18810</name>
</gene>
<comment type="caution">
    <text evidence="5">The sequence shown here is derived from an EMBL/GenBank/DDBJ whole genome shotgun (WGS) entry which is preliminary data.</text>
</comment>
<dbReference type="GO" id="GO:1990904">
    <property type="term" value="C:ribonucleoprotein complex"/>
    <property type="evidence" value="ECO:0007669"/>
    <property type="project" value="UniProtKB-KW"/>
</dbReference>
<dbReference type="AlphaFoldDB" id="X6MXC2"/>
<feature type="compositionally biased region" description="Basic and acidic residues" evidence="4">
    <location>
        <begin position="95"/>
        <end position="108"/>
    </location>
</feature>
<dbReference type="Pfam" id="PF00428">
    <property type="entry name" value="Ribosomal_60s"/>
    <property type="match status" value="1"/>
</dbReference>
<keyword evidence="2" id="KW-0689">Ribosomal protein</keyword>
<evidence type="ECO:0000256" key="2">
    <source>
        <dbReference type="ARBA" id="ARBA00022980"/>
    </source>
</evidence>
<dbReference type="FunFam" id="1.10.10.1410:FF:000002">
    <property type="entry name" value="60S acidic ribosomal protein P2"/>
    <property type="match status" value="1"/>
</dbReference>
<feature type="compositionally biased region" description="Low complexity" evidence="4">
    <location>
        <begin position="81"/>
        <end position="94"/>
    </location>
</feature>
<feature type="region of interest" description="Disordered" evidence="4">
    <location>
        <begin position="80"/>
        <end position="110"/>
    </location>
</feature>
<evidence type="ECO:0000256" key="4">
    <source>
        <dbReference type="SAM" id="MobiDB-lite"/>
    </source>
</evidence>
<name>X6MXC2_RETFI</name>
<proteinExistence type="inferred from homology"/>
<keyword evidence="6" id="KW-1185">Reference proteome</keyword>
<evidence type="ECO:0000256" key="1">
    <source>
        <dbReference type="ARBA" id="ARBA00005436"/>
    </source>
</evidence>
<organism evidence="5 6">
    <name type="scientific">Reticulomyxa filosa</name>
    <dbReference type="NCBI Taxonomy" id="46433"/>
    <lineage>
        <taxon>Eukaryota</taxon>
        <taxon>Sar</taxon>
        <taxon>Rhizaria</taxon>
        <taxon>Retaria</taxon>
        <taxon>Foraminifera</taxon>
        <taxon>Monothalamids</taxon>
        <taxon>Reticulomyxidae</taxon>
        <taxon>Reticulomyxa</taxon>
    </lineage>
</organism>
<protein>
    <recommendedName>
        <fullName evidence="7">60S acidic ribosomal protein P2</fullName>
    </recommendedName>
</protein>
<dbReference type="Gene3D" id="1.10.10.1410">
    <property type="match status" value="1"/>
</dbReference>
<evidence type="ECO:0000313" key="5">
    <source>
        <dbReference type="EMBL" id="ETO18454.1"/>
    </source>
</evidence>
<comment type="similarity">
    <text evidence="1">Belongs to the eukaryotic ribosomal protein P1/P2 family.</text>
</comment>
<dbReference type="Proteomes" id="UP000023152">
    <property type="component" value="Unassembled WGS sequence"/>
</dbReference>
<evidence type="ECO:0008006" key="7">
    <source>
        <dbReference type="Google" id="ProtNLM"/>
    </source>
</evidence>
<evidence type="ECO:0000256" key="3">
    <source>
        <dbReference type="ARBA" id="ARBA00023274"/>
    </source>
</evidence>
<reference evidence="5 6" key="1">
    <citation type="journal article" date="2013" name="Curr. Biol.">
        <title>The Genome of the Foraminiferan Reticulomyxa filosa.</title>
        <authorList>
            <person name="Glockner G."/>
            <person name="Hulsmann N."/>
            <person name="Schleicher M."/>
            <person name="Noegel A.A."/>
            <person name="Eichinger L."/>
            <person name="Gallinger C."/>
            <person name="Pawlowski J."/>
            <person name="Sierra R."/>
            <person name="Euteneuer U."/>
            <person name="Pillet L."/>
            <person name="Moustafa A."/>
            <person name="Platzer M."/>
            <person name="Groth M."/>
            <person name="Szafranski K."/>
            <person name="Schliwa M."/>
        </authorList>
    </citation>
    <scope>NUCLEOTIDE SEQUENCE [LARGE SCALE GENOMIC DNA]</scope>
</reference>
<dbReference type="GO" id="GO:0005840">
    <property type="term" value="C:ribosome"/>
    <property type="evidence" value="ECO:0007669"/>
    <property type="project" value="UniProtKB-KW"/>
</dbReference>
<sequence length="129" mass="13139">MSDAKNKLGSEVGESVALATLILVDGGVECSSENISKLLTAANVNVGPSYPKLFSEVIGKGLDVKEMVNGFGKGGFGGGAPAAAAPAAQGGKPAEAAKEEKEKEKEESEGMSSIVVLKLFFHANSVTKI</sequence>
<dbReference type="OrthoDB" id="2194681at2759"/>
<dbReference type="OMA" id="IQVENIW"/>
<evidence type="ECO:0000313" key="6">
    <source>
        <dbReference type="Proteomes" id="UP000023152"/>
    </source>
</evidence>
<keyword evidence="3" id="KW-0687">Ribonucleoprotein</keyword>
<accession>X6MXC2</accession>
<dbReference type="EMBL" id="ASPP01014884">
    <property type="protein sequence ID" value="ETO18454.1"/>
    <property type="molecule type" value="Genomic_DNA"/>
</dbReference>